<proteinExistence type="predicted"/>
<dbReference type="PANTHER" id="PTHR42834:SF1">
    <property type="entry name" value="ENDONUCLEASE_EXONUCLEASE_PHOSPHATASE FAMILY PROTEIN (AFU_ORTHOLOGUE AFUA_3G09210)"/>
    <property type="match status" value="1"/>
</dbReference>
<reference evidence="3" key="1">
    <citation type="submission" date="2020-10" db="EMBL/GenBank/DDBJ databases">
        <authorList>
            <person name="Gilroy R."/>
        </authorList>
    </citation>
    <scope>NUCLEOTIDE SEQUENCE</scope>
    <source>
        <strain evidence="3">6919</strain>
    </source>
</reference>
<dbReference type="EMBL" id="JADIMC010000034">
    <property type="protein sequence ID" value="MBO8475938.1"/>
    <property type="molecule type" value="Genomic_DNA"/>
</dbReference>
<feature type="signal peptide" evidence="1">
    <location>
        <begin position="1"/>
        <end position="20"/>
    </location>
</feature>
<protein>
    <submittedName>
        <fullName evidence="3">Endonuclease/exonuclease/phosphatase family protein</fullName>
    </submittedName>
</protein>
<dbReference type="Proteomes" id="UP000823598">
    <property type="component" value="Unassembled WGS sequence"/>
</dbReference>
<evidence type="ECO:0000256" key="1">
    <source>
        <dbReference type="SAM" id="SignalP"/>
    </source>
</evidence>
<reference evidence="3" key="2">
    <citation type="journal article" date="2021" name="PeerJ">
        <title>Extensive microbial diversity within the chicken gut microbiome revealed by metagenomics and culture.</title>
        <authorList>
            <person name="Gilroy R."/>
            <person name="Ravi A."/>
            <person name="Getino M."/>
            <person name="Pursley I."/>
            <person name="Horton D.L."/>
            <person name="Alikhan N.F."/>
            <person name="Baker D."/>
            <person name="Gharbi K."/>
            <person name="Hall N."/>
            <person name="Watson M."/>
            <person name="Adriaenssens E.M."/>
            <person name="Foster-Nyarko E."/>
            <person name="Jarju S."/>
            <person name="Secka A."/>
            <person name="Antonio M."/>
            <person name="Oren A."/>
            <person name="Chaudhuri R.R."/>
            <person name="La Ragione R."/>
            <person name="Hildebrand F."/>
            <person name="Pallen M.J."/>
        </authorList>
    </citation>
    <scope>NUCLEOTIDE SEQUENCE</scope>
    <source>
        <strain evidence="3">6919</strain>
    </source>
</reference>
<dbReference type="AlphaFoldDB" id="A0A9D9NK14"/>
<comment type="caution">
    <text evidence="3">The sequence shown here is derived from an EMBL/GenBank/DDBJ whole genome shotgun (WGS) entry which is preliminary data.</text>
</comment>
<dbReference type="Pfam" id="PF19580">
    <property type="entry name" value="Exo_endo_phos_3"/>
    <property type="match status" value="1"/>
</dbReference>
<dbReference type="InterPro" id="IPR005135">
    <property type="entry name" value="Endo/exonuclease/phosphatase"/>
</dbReference>
<keyword evidence="1" id="KW-0732">Signal</keyword>
<keyword evidence="3" id="KW-0378">Hydrolase</keyword>
<keyword evidence="3" id="KW-0540">Nuclease</keyword>
<keyword evidence="3" id="KW-0255">Endonuclease</keyword>
<gene>
    <name evidence="3" type="ORF">IAB88_02980</name>
</gene>
<dbReference type="GO" id="GO:0004519">
    <property type="term" value="F:endonuclease activity"/>
    <property type="evidence" value="ECO:0007669"/>
    <property type="project" value="UniProtKB-KW"/>
</dbReference>
<dbReference type="SUPFAM" id="SSF56219">
    <property type="entry name" value="DNase I-like"/>
    <property type="match status" value="1"/>
</dbReference>
<evidence type="ECO:0000259" key="2">
    <source>
        <dbReference type="Pfam" id="PF19580"/>
    </source>
</evidence>
<accession>A0A9D9NK14</accession>
<dbReference type="InterPro" id="IPR036691">
    <property type="entry name" value="Endo/exonu/phosph_ase_sf"/>
</dbReference>
<dbReference type="Gene3D" id="3.60.10.10">
    <property type="entry name" value="Endonuclease/exonuclease/phosphatase"/>
    <property type="match status" value="1"/>
</dbReference>
<name>A0A9D9NK14_9BACT</name>
<evidence type="ECO:0000313" key="3">
    <source>
        <dbReference type="EMBL" id="MBO8475938.1"/>
    </source>
</evidence>
<feature type="chain" id="PRO_5039372088" evidence="1">
    <location>
        <begin position="21"/>
        <end position="350"/>
    </location>
</feature>
<dbReference type="PANTHER" id="PTHR42834">
    <property type="entry name" value="ENDONUCLEASE/EXONUCLEASE/PHOSPHATASE FAMILY PROTEIN (AFU_ORTHOLOGUE AFUA_3G09210)"/>
    <property type="match status" value="1"/>
</dbReference>
<evidence type="ECO:0000313" key="4">
    <source>
        <dbReference type="Proteomes" id="UP000823598"/>
    </source>
</evidence>
<feature type="domain" description="Endonuclease/exonuclease/phosphatase" evidence="2">
    <location>
        <begin position="30"/>
        <end position="342"/>
    </location>
</feature>
<sequence>MRRILLLTLAVILTTLALPAQGKKYQVFGVAFYNLENLFDTINNNGSYDLEFSPQGSRNWTGKKYRDKIHNLAYAISNLKSDITPKGPAIIGISEVENRSVVEDLVKDEQIRSMNYRIIHHDSPDRRGIDVGFIYNPRLFSVLNVTHHLLYLPDNPDFRTRDQTCVTGLLGGEKVSIIVGHWPSRTGGEASSRHLRIAAAKLAKHIADSVLSVDPNQGVIIMGDLNDDPFNESCAEIIGAVKDQKDVKDGGWYNPWWSVLDKGIGSLAYRGQWNLFDQILVNSNLVGKNRDTLKYLKCKVHNDIPGMKTESGDRQGYPLRTFSSGIYLNGFSDHFPTQIFLVREVKMPKK</sequence>
<organism evidence="3 4">
    <name type="scientific">Candidatus Limisoma faecipullorum</name>
    <dbReference type="NCBI Taxonomy" id="2840854"/>
    <lineage>
        <taxon>Bacteria</taxon>
        <taxon>Pseudomonadati</taxon>
        <taxon>Bacteroidota</taxon>
        <taxon>Bacteroidia</taxon>
        <taxon>Bacteroidales</taxon>
        <taxon>Candidatus Limisoma</taxon>
    </lineage>
</organism>